<gene>
    <name evidence="3" type="ORF">B5V51_5319</name>
</gene>
<proteinExistence type="predicted"/>
<organism evidence="3">
    <name type="scientific">Heliothis virescens</name>
    <name type="common">Tobacco budworm moth</name>
    <dbReference type="NCBI Taxonomy" id="7102"/>
    <lineage>
        <taxon>Eukaryota</taxon>
        <taxon>Metazoa</taxon>
        <taxon>Ecdysozoa</taxon>
        <taxon>Arthropoda</taxon>
        <taxon>Hexapoda</taxon>
        <taxon>Insecta</taxon>
        <taxon>Pterygota</taxon>
        <taxon>Neoptera</taxon>
        <taxon>Endopterygota</taxon>
        <taxon>Lepidoptera</taxon>
        <taxon>Glossata</taxon>
        <taxon>Ditrysia</taxon>
        <taxon>Noctuoidea</taxon>
        <taxon>Noctuidae</taxon>
        <taxon>Heliothinae</taxon>
        <taxon>Heliothis</taxon>
    </lineage>
</organism>
<dbReference type="PANTHER" id="PTHR31840:SF1">
    <property type="entry name" value="COILED-COIL DOMAIN-CONTAINING PROTEIN 97"/>
    <property type="match status" value="1"/>
</dbReference>
<comment type="caution">
    <text evidence="3">The sequence shown here is derived from an EMBL/GenBank/DDBJ whole genome shotgun (WGS) entry which is preliminary data.</text>
</comment>
<dbReference type="STRING" id="7102.A0A2A4K2D0"/>
<dbReference type="InterPro" id="IPR040233">
    <property type="entry name" value="CCD97-like_C"/>
</dbReference>
<name>A0A2A4K2D0_HELVI</name>
<dbReference type="Pfam" id="PF09747">
    <property type="entry name" value="CCD97-like_C"/>
    <property type="match status" value="1"/>
</dbReference>
<dbReference type="EMBL" id="NWSH01000241">
    <property type="protein sequence ID" value="PCG78088.1"/>
    <property type="molecule type" value="Genomic_DNA"/>
</dbReference>
<dbReference type="AlphaFoldDB" id="A0A2A4K2D0"/>
<sequence length="381" mass="45224">MDTKEPSSIEENVEEAEDIDPINDIIDYLVRCAKISFKNAHVDELEIRTSDKIKMACDIYKKSPTDFLLQFGKYLAPHHIGYFENMQSADESFRECIKQLKTYHSEKSRCKRVRNRRYNALQKLQNETDYFCEKQMMYRNPLLYEQLVGQYLSDEEIKERDCVDNENLTFLSMILETVDRNEMREMKNEQMLEEDLESMKLTNAEDESKSTSSNKLKKKKQWGDFDTPDTRPTYMPEPRKQNLITAPERNLLRKEFLQEMYCSFIEGRDAEVDYNSIDNNEQYDDLEQVSQDAEDRYFDSESNDIENLEEHMKLVQEYGRKNSGSNLCDDPLDVFMKHITNKNNNYIFVLFYTSYFPAVLPVSQANIFQYLDEMQPATWQV</sequence>
<evidence type="ECO:0000259" key="2">
    <source>
        <dbReference type="Pfam" id="PF09747"/>
    </source>
</evidence>
<feature type="region of interest" description="Disordered" evidence="1">
    <location>
        <begin position="201"/>
        <end position="242"/>
    </location>
</feature>
<dbReference type="InterPro" id="IPR018613">
    <property type="entry name" value="Ccdc97-like"/>
</dbReference>
<protein>
    <recommendedName>
        <fullName evidence="2">CCD97-like C-terminal domain-containing protein</fullName>
    </recommendedName>
</protein>
<accession>A0A2A4K2D0</accession>
<reference evidence="3" key="1">
    <citation type="submission" date="2017-09" db="EMBL/GenBank/DDBJ databases">
        <title>Contemporary evolution of a Lepidopteran species, Heliothis virescens, in response to modern agricultural practices.</title>
        <authorList>
            <person name="Fritz M.L."/>
            <person name="Deyonke A.M."/>
            <person name="Papanicolaou A."/>
            <person name="Micinski S."/>
            <person name="Westbrook J."/>
            <person name="Gould F."/>
        </authorList>
    </citation>
    <scope>NUCLEOTIDE SEQUENCE [LARGE SCALE GENOMIC DNA]</scope>
    <source>
        <strain evidence="3">HvINT-</strain>
        <tissue evidence="3">Whole body</tissue>
    </source>
</reference>
<evidence type="ECO:0000313" key="3">
    <source>
        <dbReference type="EMBL" id="PCG78088.1"/>
    </source>
</evidence>
<dbReference type="PANTHER" id="PTHR31840">
    <property type="entry name" value="COILED-COIL DOMAIN-CONTAINING PROTEIN 97"/>
    <property type="match status" value="1"/>
</dbReference>
<feature type="domain" description="CCD97-like C-terminal" evidence="2">
    <location>
        <begin position="115"/>
        <end position="301"/>
    </location>
</feature>
<evidence type="ECO:0000256" key="1">
    <source>
        <dbReference type="SAM" id="MobiDB-lite"/>
    </source>
</evidence>